<feature type="non-terminal residue" evidence="1">
    <location>
        <position position="64"/>
    </location>
</feature>
<reference evidence="1" key="1">
    <citation type="journal article" date="2015" name="Nature">
        <title>Complex archaea that bridge the gap between prokaryotes and eukaryotes.</title>
        <authorList>
            <person name="Spang A."/>
            <person name="Saw J.H."/>
            <person name="Jorgensen S.L."/>
            <person name="Zaremba-Niedzwiedzka K."/>
            <person name="Martijn J."/>
            <person name="Lind A.E."/>
            <person name="van Eijk R."/>
            <person name="Schleper C."/>
            <person name="Guy L."/>
            <person name="Ettema T.J."/>
        </authorList>
    </citation>
    <scope>NUCLEOTIDE SEQUENCE</scope>
</reference>
<protein>
    <submittedName>
        <fullName evidence="1">Uncharacterized protein</fullName>
    </submittedName>
</protein>
<gene>
    <name evidence="1" type="ORF">LCGC14_1769880</name>
</gene>
<evidence type="ECO:0000313" key="1">
    <source>
        <dbReference type="EMBL" id="KKM03895.1"/>
    </source>
</evidence>
<proteinExistence type="predicted"/>
<accession>A0A0F9GYN2</accession>
<dbReference type="EMBL" id="LAZR01016580">
    <property type="protein sequence ID" value="KKM03895.1"/>
    <property type="molecule type" value="Genomic_DNA"/>
</dbReference>
<name>A0A0F9GYN2_9ZZZZ</name>
<sequence length="64" mass="7085">MSLNPKDPDIIIKERSSTSPLADVLPTLFKQGFIVFCGAGVSIPPPSCSPSWWMLTEEILKTFF</sequence>
<comment type="caution">
    <text evidence="1">The sequence shown here is derived from an EMBL/GenBank/DDBJ whole genome shotgun (WGS) entry which is preliminary data.</text>
</comment>
<dbReference type="AlphaFoldDB" id="A0A0F9GYN2"/>
<organism evidence="1">
    <name type="scientific">marine sediment metagenome</name>
    <dbReference type="NCBI Taxonomy" id="412755"/>
    <lineage>
        <taxon>unclassified sequences</taxon>
        <taxon>metagenomes</taxon>
        <taxon>ecological metagenomes</taxon>
    </lineage>
</organism>